<evidence type="ECO:0000256" key="1">
    <source>
        <dbReference type="SAM" id="Phobius"/>
    </source>
</evidence>
<dbReference type="KEGG" id="fpf:DCC35_00540"/>
<accession>A0A4D7JCB4</accession>
<name>A0A4D7JCB4_9BACT</name>
<keyword evidence="1" id="KW-0472">Membrane</keyword>
<dbReference type="Proteomes" id="UP000298616">
    <property type="component" value="Chromosome"/>
</dbReference>
<dbReference type="AlphaFoldDB" id="A0A4D7JCB4"/>
<gene>
    <name evidence="2" type="ORF">DCC35_00540</name>
</gene>
<keyword evidence="1" id="KW-1133">Transmembrane helix</keyword>
<reference evidence="2 3" key="1">
    <citation type="submission" date="2018-04" db="EMBL/GenBank/DDBJ databases">
        <title>Complete genome uncultured novel isolate.</title>
        <authorList>
            <person name="Merlino G."/>
        </authorList>
    </citation>
    <scope>NUCLEOTIDE SEQUENCE [LARGE SCALE GENOMIC DNA]</scope>
    <source>
        <strain evidence="3">R1DC9</strain>
    </source>
</reference>
<protein>
    <submittedName>
        <fullName evidence="2">Uncharacterized protein</fullName>
    </submittedName>
</protein>
<evidence type="ECO:0000313" key="3">
    <source>
        <dbReference type="Proteomes" id="UP000298616"/>
    </source>
</evidence>
<keyword evidence="3" id="KW-1185">Reference proteome</keyword>
<evidence type="ECO:0000313" key="2">
    <source>
        <dbReference type="EMBL" id="QCK13341.1"/>
    </source>
</evidence>
<sequence>MWKHAILISLLWCVFIICIGTILILTNVIQPQGYIPLVNPLALFVLTYWFYLGAVYIHLILNNKLKWNIWITASIGVIVIYLLIITPLILDNEYFQELVWRVPAFLITQIVLLVIFDYLVAKMLIKKTK</sequence>
<feature type="transmembrane region" description="Helical" evidence="1">
    <location>
        <begin position="41"/>
        <end position="61"/>
    </location>
</feature>
<feature type="transmembrane region" description="Helical" evidence="1">
    <location>
        <begin position="7"/>
        <end position="29"/>
    </location>
</feature>
<dbReference type="EMBL" id="CP028923">
    <property type="protein sequence ID" value="QCK13341.1"/>
    <property type="molecule type" value="Genomic_DNA"/>
</dbReference>
<feature type="transmembrane region" description="Helical" evidence="1">
    <location>
        <begin position="102"/>
        <end position="121"/>
    </location>
</feature>
<keyword evidence="1" id="KW-0812">Transmembrane</keyword>
<proteinExistence type="predicted"/>
<feature type="transmembrane region" description="Helical" evidence="1">
    <location>
        <begin position="68"/>
        <end position="90"/>
    </location>
</feature>
<organism evidence="2 3">
    <name type="scientific">Mangrovivirga cuniculi</name>
    <dbReference type="NCBI Taxonomy" id="2715131"/>
    <lineage>
        <taxon>Bacteria</taxon>
        <taxon>Pseudomonadati</taxon>
        <taxon>Bacteroidota</taxon>
        <taxon>Cytophagia</taxon>
        <taxon>Cytophagales</taxon>
        <taxon>Mangrovivirgaceae</taxon>
        <taxon>Mangrovivirga</taxon>
    </lineage>
</organism>